<dbReference type="EMBL" id="BPVZ01000044">
    <property type="protein sequence ID" value="GKV15978.1"/>
    <property type="molecule type" value="Genomic_DNA"/>
</dbReference>
<evidence type="ECO:0000313" key="3">
    <source>
        <dbReference type="Proteomes" id="UP001054252"/>
    </source>
</evidence>
<proteinExistence type="predicted"/>
<protein>
    <submittedName>
        <fullName evidence="2">Uncharacterized protein</fullName>
    </submittedName>
</protein>
<name>A0AAV5JXJ5_9ROSI</name>
<keyword evidence="1" id="KW-0472">Membrane</keyword>
<organism evidence="2 3">
    <name type="scientific">Rubroshorea leprosula</name>
    <dbReference type="NCBI Taxonomy" id="152421"/>
    <lineage>
        <taxon>Eukaryota</taxon>
        <taxon>Viridiplantae</taxon>
        <taxon>Streptophyta</taxon>
        <taxon>Embryophyta</taxon>
        <taxon>Tracheophyta</taxon>
        <taxon>Spermatophyta</taxon>
        <taxon>Magnoliopsida</taxon>
        <taxon>eudicotyledons</taxon>
        <taxon>Gunneridae</taxon>
        <taxon>Pentapetalae</taxon>
        <taxon>rosids</taxon>
        <taxon>malvids</taxon>
        <taxon>Malvales</taxon>
        <taxon>Dipterocarpaceae</taxon>
        <taxon>Rubroshorea</taxon>
    </lineage>
</organism>
<accession>A0AAV5JXJ5</accession>
<keyword evidence="3" id="KW-1185">Reference proteome</keyword>
<evidence type="ECO:0000313" key="2">
    <source>
        <dbReference type="EMBL" id="GKV15978.1"/>
    </source>
</evidence>
<dbReference type="Proteomes" id="UP001054252">
    <property type="component" value="Unassembled WGS sequence"/>
</dbReference>
<feature type="transmembrane region" description="Helical" evidence="1">
    <location>
        <begin position="29"/>
        <end position="49"/>
    </location>
</feature>
<keyword evidence="1" id="KW-1133">Transmembrane helix</keyword>
<gene>
    <name evidence="2" type="ORF">SLEP1_g26698</name>
</gene>
<evidence type="ECO:0000256" key="1">
    <source>
        <dbReference type="SAM" id="Phobius"/>
    </source>
</evidence>
<dbReference type="AlphaFoldDB" id="A0AAV5JXJ5"/>
<reference evidence="2 3" key="1">
    <citation type="journal article" date="2021" name="Commun. Biol.">
        <title>The genome of Shorea leprosula (Dipterocarpaceae) highlights the ecological relevance of drought in aseasonal tropical rainforests.</title>
        <authorList>
            <person name="Ng K.K.S."/>
            <person name="Kobayashi M.J."/>
            <person name="Fawcett J.A."/>
            <person name="Hatakeyama M."/>
            <person name="Paape T."/>
            <person name="Ng C.H."/>
            <person name="Ang C.C."/>
            <person name="Tnah L.H."/>
            <person name="Lee C.T."/>
            <person name="Nishiyama T."/>
            <person name="Sese J."/>
            <person name="O'Brien M.J."/>
            <person name="Copetti D."/>
            <person name="Mohd Noor M.I."/>
            <person name="Ong R.C."/>
            <person name="Putra M."/>
            <person name="Sireger I.Z."/>
            <person name="Indrioko S."/>
            <person name="Kosugi Y."/>
            <person name="Izuno A."/>
            <person name="Isagi Y."/>
            <person name="Lee S.L."/>
            <person name="Shimizu K.K."/>
        </authorList>
    </citation>
    <scope>NUCLEOTIDE SEQUENCE [LARGE SCALE GENOMIC DNA]</scope>
    <source>
        <strain evidence="2">214</strain>
    </source>
</reference>
<comment type="caution">
    <text evidence="2">The sequence shown here is derived from an EMBL/GenBank/DDBJ whole genome shotgun (WGS) entry which is preliminary data.</text>
</comment>
<keyword evidence="1" id="KW-0812">Transmembrane</keyword>
<sequence length="70" mass="8162">MVRAPPTDGVALLAVCQFGRENPPPPTTIYQPSLKFFFIFFAPFGFYIYPHIKFYAFFIPNSKDMFFWGL</sequence>